<keyword evidence="5" id="KW-1185">Reference proteome</keyword>
<evidence type="ECO:0000256" key="1">
    <source>
        <dbReference type="SAM" id="MobiDB-lite"/>
    </source>
</evidence>
<evidence type="ECO:0000313" key="5">
    <source>
        <dbReference type="Proteomes" id="UP001610335"/>
    </source>
</evidence>
<keyword evidence="3" id="KW-0732">Signal</keyword>
<dbReference type="EMBL" id="JBFXLS010000081">
    <property type="protein sequence ID" value="KAL2818779.1"/>
    <property type="molecule type" value="Genomic_DNA"/>
</dbReference>
<feature type="chain" id="PRO_5046735124" evidence="3">
    <location>
        <begin position="24"/>
        <end position="374"/>
    </location>
</feature>
<keyword evidence="2" id="KW-0472">Membrane</keyword>
<proteinExistence type="predicted"/>
<evidence type="ECO:0000313" key="4">
    <source>
        <dbReference type="EMBL" id="KAL2818779.1"/>
    </source>
</evidence>
<keyword evidence="2" id="KW-0812">Transmembrane</keyword>
<accession>A0ABR4HTH0</accession>
<feature type="signal peptide" evidence="3">
    <location>
        <begin position="1"/>
        <end position="23"/>
    </location>
</feature>
<evidence type="ECO:0000256" key="2">
    <source>
        <dbReference type="SAM" id="Phobius"/>
    </source>
</evidence>
<gene>
    <name evidence="4" type="ORF">BDW59DRAFT_165317</name>
</gene>
<organism evidence="4 5">
    <name type="scientific">Aspergillus cavernicola</name>
    <dbReference type="NCBI Taxonomy" id="176166"/>
    <lineage>
        <taxon>Eukaryota</taxon>
        <taxon>Fungi</taxon>
        <taxon>Dikarya</taxon>
        <taxon>Ascomycota</taxon>
        <taxon>Pezizomycotina</taxon>
        <taxon>Eurotiomycetes</taxon>
        <taxon>Eurotiomycetidae</taxon>
        <taxon>Eurotiales</taxon>
        <taxon>Aspergillaceae</taxon>
        <taxon>Aspergillus</taxon>
        <taxon>Aspergillus subgen. Nidulantes</taxon>
    </lineage>
</organism>
<comment type="caution">
    <text evidence="4">The sequence shown here is derived from an EMBL/GenBank/DDBJ whole genome shotgun (WGS) entry which is preliminary data.</text>
</comment>
<reference evidence="4 5" key="1">
    <citation type="submission" date="2024-07" db="EMBL/GenBank/DDBJ databases">
        <title>Section-level genome sequencing and comparative genomics of Aspergillus sections Usti and Cavernicolus.</title>
        <authorList>
            <consortium name="Lawrence Berkeley National Laboratory"/>
            <person name="Nybo J.L."/>
            <person name="Vesth T.C."/>
            <person name="Theobald S."/>
            <person name="Frisvad J.C."/>
            <person name="Larsen T.O."/>
            <person name="Kjaerboelling I."/>
            <person name="Rothschild-Mancinelli K."/>
            <person name="Lyhne E.K."/>
            <person name="Kogle M.E."/>
            <person name="Barry K."/>
            <person name="Clum A."/>
            <person name="Na H."/>
            <person name="Ledsgaard L."/>
            <person name="Lin J."/>
            <person name="Lipzen A."/>
            <person name="Kuo A."/>
            <person name="Riley R."/>
            <person name="Mondo S."/>
            <person name="LaButti K."/>
            <person name="Haridas S."/>
            <person name="Pangalinan J."/>
            <person name="Salamov A.A."/>
            <person name="Simmons B.A."/>
            <person name="Magnuson J.K."/>
            <person name="Chen J."/>
            <person name="Drula E."/>
            <person name="Henrissat B."/>
            <person name="Wiebenga A."/>
            <person name="Lubbers R.J."/>
            <person name="Gomes A.C."/>
            <person name="Makela M.R."/>
            <person name="Stajich J."/>
            <person name="Grigoriev I.V."/>
            <person name="Mortensen U.H."/>
            <person name="De vries R.P."/>
            <person name="Baker S.E."/>
            <person name="Andersen M.R."/>
        </authorList>
    </citation>
    <scope>NUCLEOTIDE SEQUENCE [LARGE SCALE GENOMIC DNA]</scope>
    <source>
        <strain evidence="4 5">CBS 600.67</strain>
    </source>
</reference>
<feature type="transmembrane region" description="Helical" evidence="2">
    <location>
        <begin position="227"/>
        <end position="253"/>
    </location>
</feature>
<feature type="region of interest" description="Disordered" evidence="1">
    <location>
        <begin position="351"/>
        <end position="374"/>
    </location>
</feature>
<protein>
    <submittedName>
        <fullName evidence="4">Uncharacterized protein</fullName>
    </submittedName>
</protein>
<keyword evidence="2" id="KW-1133">Transmembrane helix</keyword>
<name>A0ABR4HTH0_9EURO</name>
<dbReference type="Proteomes" id="UP001610335">
    <property type="component" value="Unassembled WGS sequence"/>
</dbReference>
<evidence type="ECO:0000256" key="3">
    <source>
        <dbReference type="SAM" id="SignalP"/>
    </source>
</evidence>
<sequence>MDFALRSVAGWAVFALLGQLSLGLRTTPGSPCENRCRPSNNTTAAEIVCQDYEYNTTDVGRKFEDCVECQLQSTFEDDISGQSDVEWGLYNLRYAFSSCVYGFPEQVANISNPCPVACGGLETSLEYELEDPSGLNFETWCGTASFADNEITECGACYNLTAERADTSQVYMANFLESLRYNCHFKTPTEEEFPITPSRIFSESLLPSSTSNLISSSDDSDSGTDNLALIIAMPILGFVILLCLLALGCFFFIRSRRKKARRLRQPGHLHARWNDTSISTPQWAMEYPAQAQGMYSPAIYSPQAVYSPQPEYGPGFGFGFVDTDGRGSEIGYSKVHEPVIASPSTAYSPEEKIMPQPYFPPPPLPNNGKMKQPE</sequence>